<name>D7B3B8_NOCDD</name>
<dbReference type="HOGENOM" id="CLU_009095_0_0_11"/>
<dbReference type="EMBL" id="CP002040">
    <property type="protein sequence ID" value="ADH66846.1"/>
    <property type="molecule type" value="Genomic_DNA"/>
</dbReference>
<evidence type="ECO:0008006" key="3">
    <source>
        <dbReference type="Google" id="ProtNLM"/>
    </source>
</evidence>
<keyword evidence="2" id="KW-1185">Reference proteome</keyword>
<dbReference type="SUPFAM" id="SSF48371">
    <property type="entry name" value="ARM repeat"/>
    <property type="match status" value="1"/>
</dbReference>
<evidence type="ECO:0000313" key="2">
    <source>
        <dbReference type="Proteomes" id="UP000002219"/>
    </source>
</evidence>
<protein>
    <recommendedName>
        <fullName evidence="3">HEAT repeat domain-containing protein</fullName>
    </recommendedName>
</protein>
<dbReference type="AlphaFoldDB" id="D7B3B8"/>
<dbReference type="STRING" id="446468.Ndas_1414"/>
<dbReference type="OrthoDB" id="3273854at2"/>
<organism evidence="1 2">
    <name type="scientific">Nocardiopsis dassonvillei (strain ATCC 23218 / DSM 43111 / CIP 107115 / JCM 7437 / KCTC 9190 / NBRC 14626 / NCTC 10488 / NRRL B-5397 / IMRU 509)</name>
    <name type="common">Actinomadura dassonvillei</name>
    <dbReference type="NCBI Taxonomy" id="446468"/>
    <lineage>
        <taxon>Bacteria</taxon>
        <taxon>Bacillati</taxon>
        <taxon>Actinomycetota</taxon>
        <taxon>Actinomycetes</taxon>
        <taxon>Streptosporangiales</taxon>
        <taxon>Nocardiopsidaceae</taxon>
        <taxon>Nocardiopsis</taxon>
    </lineage>
</organism>
<accession>D7B3B8</accession>
<dbReference type="InterPro" id="IPR011989">
    <property type="entry name" value="ARM-like"/>
</dbReference>
<dbReference type="KEGG" id="nda:Ndas_1414"/>
<dbReference type="eggNOG" id="COG1413">
    <property type="taxonomic scope" value="Bacteria"/>
</dbReference>
<evidence type="ECO:0000313" key="1">
    <source>
        <dbReference type="EMBL" id="ADH66846.1"/>
    </source>
</evidence>
<gene>
    <name evidence="1" type="ordered locus">Ndas_1414</name>
</gene>
<sequence length="1195" mass="128845">MSPTAPTYGSATSLLRSVEDRAVSVRMRALALHARDHAGTPHLTGILRQLETAGHGRLAVHMAAAARDTDTLALHLAGPDPELRRAALRALRESSLPDEAVPPVLDDAPTGLRRALYRALYHARRTSLADSLLSRVRAEYGDAEAAALLPACSPERVAEDLLGLRHAVRSWRRLARRHPDALLDLLRKTHSRGGWTFERFTGLRRVLQALDPVRPAGLATLLGELGEKRRDLALLAPRTHRLLHRDGDQRHYSTRYPAGPGGTRDIRGLLRYARHTPAQVLPVLRAMPLPVRTAHLDRIARRGDGRGALLLLPYLDLLPRDRAEAEARRALAETTAFQSRSTRYGDPDQDLDAIAHLPYGEAAGPLEEAASAGDPARRARGLARLVEATARTGDPDLLARVLAERAERSRAERDPVRRSLLCALSRVAPALLARASLPALHRVLADTLGSRDTSADTRRALRDLAAALLRHPLTRQDAEAVDWALEAYAGLVARFGARGLGERGRPRSRPPWWSAPGRRAARIDLDPALDQVLPRGLERELYRRLAPALDDARARGDLGPAVALARELGRRVHGVPELREHLAAALGHDASATGSTDTTDPSGIGGAVVPTGTGSTTGPSSLRYTGVPTTAEAAATAREAARLYLTGPGARADARALFDADPSTARVPRVWSLLVRHAEPSALRTAFDAGGQGPAPDAGAWVPDLDRRTVRDWPETLRARAADHLAGIAADPSQAIDDRERALRGLGALPGAADRLAPYLDGPDTVLREAALSALGRCDELERALGLVLAHAHGPRSRAAGPAMSRCATGVAPSRLGPALCRVLDGPAKVTVRKTAARLLEHHRPPGGIEHLARVLDTGDGPHRDVRAAVAGALMRALDHPAALPVLTRGAPGFTPVEIQFAVLRVSPLTCPPSRRKGAALVVASLPEPSRDHWRFPGWTSRWAPWTDHDPDALAEAVCDMDRDGERAVRAFEQLLLDGRGTDRISGMLARLLRAVPGPGHGVPARGPRREAEDSAHRRVKRLVGLLQSRMSKDGERDPVLEEQADAVLGMLGIRREYAPEALLLVQRRLATECDAPDGAPRARRLVDLLLAGAHLLARGPVGRWELDRLLTPLQPSYGASEVEPRTREEVVRRLFAAASATRGAPGETAALLGLRLVERAGAETGWAGPWPQLLSRAGDLGHERVRDAAWRMVV</sequence>
<reference evidence="1 2" key="1">
    <citation type="journal article" date="2010" name="Stand. Genomic Sci.">
        <title>Complete genome sequence of Nocardiopsis dassonvillei type strain (IMRU 509).</title>
        <authorList>
            <person name="Sun H."/>
            <person name="Lapidus A."/>
            <person name="Nolan M."/>
            <person name="Lucas S."/>
            <person name="Del Rio T.G."/>
            <person name="Tice H."/>
            <person name="Cheng J.F."/>
            <person name="Tapia R."/>
            <person name="Han C."/>
            <person name="Goodwin L."/>
            <person name="Pitluck S."/>
            <person name="Pagani I."/>
            <person name="Ivanova N."/>
            <person name="Mavromatis K."/>
            <person name="Mikhailova N."/>
            <person name="Pati A."/>
            <person name="Chen A."/>
            <person name="Palaniappan K."/>
            <person name="Land M."/>
            <person name="Hauser L."/>
            <person name="Chang Y.J."/>
            <person name="Jeffries C.D."/>
            <person name="Djao O.D."/>
            <person name="Rohde M."/>
            <person name="Sikorski J."/>
            <person name="Goker M."/>
            <person name="Woyke T."/>
            <person name="Bristow J."/>
            <person name="Eisen J.A."/>
            <person name="Markowitz V."/>
            <person name="Hugenholtz P."/>
            <person name="Kyrpides N.C."/>
            <person name="Klenk H.P."/>
        </authorList>
    </citation>
    <scope>NUCLEOTIDE SEQUENCE [LARGE SCALE GENOMIC DNA]</scope>
    <source>
        <strain evidence="2">ATCC 23218 / DSM 43111 / CIP 107115 / JCM 7437 / KCTC 9190 / NBRC 14626 / NCTC 10488 / NRRL B-5397 / IMRU 509</strain>
    </source>
</reference>
<dbReference type="Gene3D" id="1.25.10.10">
    <property type="entry name" value="Leucine-rich Repeat Variant"/>
    <property type="match status" value="1"/>
</dbReference>
<dbReference type="Proteomes" id="UP000002219">
    <property type="component" value="Chromosome 1"/>
</dbReference>
<dbReference type="InterPro" id="IPR016024">
    <property type="entry name" value="ARM-type_fold"/>
</dbReference>
<proteinExistence type="predicted"/>